<organism evidence="1 2">
    <name type="scientific">Cylindrobasidium torrendii FP15055 ss-10</name>
    <dbReference type="NCBI Taxonomy" id="1314674"/>
    <lineage>
        <taxon>Eukaryota</taxon>
        <taxon>Fungi</taxon>
        <taxon>Dikarya</taxon>
        <taxon>Basidiomycota</taxon>
        <taxon>Agaricomycotina</taxon>
        <taxon>Agaricomycetes</taxon>
        <taxon>Agaricomycetidae</taxon>
        <taxon>Agaricales</taxon>
        <taxon>Marasmiineae</taxon>
        <taxon>Physalacriaceae</taxon>
        <taxon>Cylindrobasidium</taxon>
    </lineage>
</organism>
<sequence length="337" mass="38821">MSLPLELWHIILESIPHSDKRTLSSIALISHVAYAAVVPMLYFDVQITGRERQERFYEWIRSDSPFNPAGYVREYTMIITESDVASGEPRTRDPSALVRMQHLRKLTILRGPNVQSYIVMDTIPFYSLPELRELQLDVHGRVEPDFLRFLSHCPALESLRLPGWGGMPDPPNDILPNLRKLSGSSSTILGFLPGRHVKELELTAGKGFLDVFDYFKLNPESAARILSLSFPSPLYPMGPQASLESLLSCLPHLKELRLCAKRRWEIYHLYALLHRLEKLVFHIWDPLDVSRDVHVALTVFYPFTYTPLGAGSTKPCLELWYRTERMLCQWRRSDKGY</sequence>
<protein>
    <recommendedName>
        <fullName evidence="3">F-box domain-containing protein</fullName>
    </recommendedName>
</protein>
<dbReference type="OrthoDB" id="3232239at2759"/>
<evidence type="ECO:0000313" key="1">
    <source>
        <dbReference type="EMBL" id="KIY65219.1"/>
    </source>
</evidence>
<dbReference type="Gene3D" id="3.80.10.10">
    <property type="entry name" value="Ribonuclease Inhibitor"/>
    <property type="match status" value="1"/>
</dbReference>
<name>A0A0D7B4Y6_9AGAR</name>
<proteinExistence type="predicted"/>
<evidence type="ECO:0008006" key="3">
    <source>
        <dbReference type="Google" id="ProtNLM"/>
    </source>
</evidence>
<dbReference type="AlphaFoldDB" id="A0A0D7B4Y6"/>
<gene>
    <name evidence="1" type="ORF">CYLTODRAFT_492487</name>
</gene>
<dbReference type="SUPFAM" id="SSF52047">
    <property type="entry name" value="RNI-like"/>
    <property type="match status" value="1"/>
</dbReference>
<keyword evidence="2" id="KW-1185">Reference proteome</keyword>
<reference evidence="1 2" key="1">
    <citation type="journal article" date="2015" name="Fungal Genet. Biol.">
        <title>Evolution of novel wood decay mechanisms in Agaricales revealed by the genome sequences of Fistulina hepatica and Cylindrobasidium torrendii.</title>
        <authorList>
            <person name="Floudas D."/>
            <person name="Held B.W."/>
            <person name="Riley R."/>
            <person name="Nagy L.G."/>
            <person name="Koehler G."/>
            <person name="Ransdell A.S."/>
            <person name="Younus H."/>
            <person name="Chow J."/>
            <person name="Chiniquy J."/>
            <person name="Lipzen A."/>
            <person name="Tritt A."/>
            <person name="Sun H."/>
            <person name="Haridas S."/>
            <person name="LaButti K."/>
            <person name="Ohm R.A."/>
            <person name="Kues U."/>
            <person name="Blanchette R.A."/>
            <person name="Grigoriev I.V."/>
            <person name="Minto R.E."/>
            <person name="Hibbett D.S."/>
        </authorList>
    </citation>
    <scope>NUCLEOTIDE SEQUENCE [LARGE SCALE GENOMIC DNA]</scope>
    <source>
        <strain evidence="1 2">FP15055 ss-10</strain>
    </source>
</reference>
<dbReference type="EMBL" id="KN880599">
    <property type="protein sequence ID" value="KIY65219.1"/>
    <property type="molecule type" value="Genomic_DNA"/>
</dbReference>
<accession>A0A0D7B4Y6</accession>
<dbReference type="InterPro" id="IPR032675">
    <property type="entry name" value="LRR_dom_sf"/>
</dbReference>
<dbReference type="Proteomes" id="UP000054007">
    <property type="component" value="Unassembled WGS sequence"/>
</dbReference>
<evidence type="ECO:0000313" key="2">
    <source>
        <dbReference type="Proteomes" id="UP000054007"/>
    </source>
</evidence>